<dbReference type="GO" id="GO:0005975">
    <property type="term" value="P:carbohydrate metabolic process"/>
    <property type="evidence" value="ECO:0007669"/>
    <property type="project" value="InterPro"/>
</dbReference>
<dbReference type="STRING" id="472175.EL18_02767"/>
<dbReference type="Pfam" id="PF03190">
    <property type="entry name" value="Thioredox_DsbH"/>
    <property type="match status" value="1"/>
</dbReference>
<proteinExistence type="predicted"/>
<dbReference type="PANTHER" id="PTHR42899:SF1">
    <property type="entry name" value="SPERMATOGENESIS-ASSOCIATED PROTEIN 20"/>
    <property type="match status" value="1"/>
</dbReference>
<dbReference type="OrthoDB" id="9762614at2"/>
<dbReference type="EMBL" id="JMQM01000002">
    <property type="protein sequence ID" value="KFB08516.1"/>
    <property type="molecule type" value="Genomic_DNA"/>
</dbReference>
<dbReference type="PATRIC" id="fig|472175.3.peg.2760"/>
<dbReference type="InterPro" id="IPR012341">
    <property type="entry name" value="6hp_glycosidase-like_sf"/>
</dbReference>
<dbReference type="SUPFAM" id="SSF48208">
    <property type="entry name" value="Six-hairpin glycosidases"/>
    <property type="match status" value="1"/>
</dbReference>
<reference evidence="2 3" key="1">
    <citation type="submission" date="2014-05" db="EMBL/GenBank/DDBJ databases">
        <title>Draft Genome Sequence of Nitratireductor basaltis Strain UMTGB225, A Marine Bacterium Isolated from Green Barrel Tunicate.</title>
        <authorList>
            <person name="Gan H.Y."/>
        </authorList>
    </citation>
    <scope>NUCLEOTIDE SEQUENCE [LARGE SCALE GENOMIC DNA]</scope>
    <source>
        <strain evidence="2 3">UMTGB225</strain>
    </source>
</reference>
<sequence>MENENLLDREGSLYLRQHKDNPVHWRPWGEQALEEARELNKPILLSVGYSACHWCHVMAHECFEDAEVAALMNANFINVKVDREERGDIDQTYMAALGAMGEQGGWPLTMFLTPDAKPFWGGTYFPKHARYGRPGFMDVLQAVNRAWSNERDKLVNAAAKLHDYVRSTLAPQSGWNDDQDPDELLIAMAERIKGMSDTINGGLKGAPKFPNAPFLYMQWMHWLEHGDVTSRDHVLQTWSRMLRGGIYDHVAGGMARYSTDALWMVPHFEKMLYDNSYLIDFMTHCYTATGDQFFKSRCEETVQWLVRDMTTKDGAFAASMDADSEGGEGSYYTWTQDEIEEALAEERDAFGSYFDLAAPTGWEGDPILLRKADSVEDETLGKLRKQLLARRSLRTPPGRDDKILVDWNGMAIASLARAGTVFGNSEWVKAAERAYAAILAKSDDHRLPHVILQDGRVRQGLSSDFASMMSAALAFYSSTAEETYLHDATRFAAVLREDFLDEQGTGYFLQAKDRKDIPLRIRGDADEAVLSATAQIILALSQLAAVTGNLDVQEHVDAVAVEALSRSREQAYGRAGIIFAATMARTQYKLLLPAQNTTMRGLAARLPDLRRIDVRVAPGTATMAAGMELIADSETAYLCQPTRCLPPLRGPEALETKLRDAIRVN</sequence>
<feature type="domain" description="Spermatogenesis-associated protein 20-like TRX" evidence="1">
    <location>
        <begin position="5"/>
        <end position="163"/>
    </location>
</feature>
<dbReference type="PANTHER" id="PTHR42899">
    <property type="entry name" value="SPERMATOGENESIS-ASSOCIATED PROTEIN 20"/>
    <property type="match status" value="1"/>
</dbReference>
<dbReference type="Gene3D" id="1.50.10.10">
    <property type="match status" value="1"/>
</dbReference>
<accession>A0A084U6D0</accession>
<dbReference type="InterPro" id="IPR024705">
    <property type="entry name" value="Ssp411"/>
</dbReference>
<comment type="caution">
    <text evidence="2">The sequence shown here is derived from an EMBL/GenBank/DDBJ whole genome shotgun (WGS) entry which is preliminary data.</text>
</comment>
<dbReference type="InterPro" id="IPR036249">
    <property type="entry name" value="Thioredoxin-like_sf"/>
</dbReference>
<protein>
    <recommendedName>
        <fullName evidence="1">Spermatogenesis-associated protein 20-like TRX domain-containing protein</fullName>
    </recommendedName>
</protein>
<evidence type="ECO:0000259" key="1">
    <source>
        <dbReference type="Pfam" id="PF03190"/>
    </source>
</evidence>
<organism evidence="2 3">
    <name type="scientific">Nitratireductor basaltis</name>
    <dbReference type="NCBI Taxonomy" id="472175"/>
    <lineage>
        <taxon>Bacteria</taxon>
        <taxon>Pseudomonadati</taxon>
        <taxon>Pseudomonadota</taxon>
        <taxon>Alphaproteobacteria</taxon>
        <taxon>Hyphomicrobiales</taxon>
        <taxon>Phyllobacteriaceae</taxon>
        <taxon>Nitratireductor</taxon>
    </lineage>
</organism>
<keyword evidence="3" id="KW-1185">Reference proteome</keyword>
<dbReference type="InterPro" id="IPR004879">
    <property type="entry name" value="Ssp411-like_TRX"/>
</dbReference>
<dbReference type="CDD" id="cd02955">
    <property type="entry name" value="SSP411"/>
    <property type="match status" value="1"/>
</dbReference>
<dbReference type="PIRSF" id="PIRSF006402">
    <property type="entry name" value="UCP006402_thioredoxin"/>
    <property type="match status" value="1"/>
</dbReference>
<dbReference type="eggNOG" id="COG1331">
    <property type="taxonomic scope" value="Bacteria"/>
</dbReference>
<dbReference type="Proteomes" id="UP000053675">
    <property type="component" value="Unassembled WGS sequence"/>
</dbReference>
<dbReference type="RefSeq" id="WP_036485371.1">
    <property type="nucleotide sequence ID" value="NZ_JMQM01000002.1"/>
</dbReference>
<dbReference type="InterPro" id="IPR008928">
    <property type="entry name" value="6-hairpin_glycosidase_sf"/>
</dbReference>
<evidence type="ECO:0000313" key="2">
    <source>
        <dbReference type="EMBL" id="KFB08516.1"/>
    </source>
</evidence>
<gene>
    <name evidence="2" type="ORF">EL18_02767</name>
</gene>
<name>A0A084U6D0_9HYPH</name>
<dbReference type="Gene3D" id="3.40.30.10">
    <property type="entry name" value="Glutaredoxin"/>
    <property type="match status" value="1"/>
</dbReference>
<dbReference type="AlphaFoldDB" id="A0A084U6D0"/>
<dbReference type="SUPFAM" id="SSF52833">
    <property type="entry name" value="Thioredoxin-like"/>
    <property type="match status" value="1"/>
</dbReference>
<evidence type="ECO:0000313" key="3">
    <source>
        <dbReference type="Proteomes" id="UP000053675"/>
    </source>
</evidence>